<dbReference type="Pfam" id="PF00534">
    <property type="entry name" value="Glycos_transf_1"/>
    <property type="match status" value="1"/>
</dbReference>
<dbReference type="SUPFAM" id="SSF53756">
    <property type="entry name" value="UDP-Glycosyltransferase/glycogen phosphorylase"/>
    <property type="match status" value="1"/>
</dbReference>
<dbReference type="PANTHER" id="PTHR12526">
    <property type="entry name" value="GLYCOSYLTRANSFERASE"/>
    <property type="match status" value="1"/>
</dbReference>
<name>A0A6B9D0T9_ACIBA</name>
<proteinExistence type="predicted"/>
<sequence>MKILFIITSLGMGGAENVLSNLCDGLIKYNHQIKIICLKGKVIVKPTNKNIEIVSFNLNNLKDLKNTFIDCKRIINEFKPDIVHAHMFHAIIFARLLRLTVRIPKLISTAHSKSFGGLMRAILYRLTDRMSDINTNVSFEATEYFIKNKIFKPSNTLTITNGINTEKFFSDRLKRNILREQFGFTVNEHIFIAVGRFNEAKDYPNLLQSFSILLNNSNINPKLVIVGDGELRPDIEKLIIQHRLEKNVILLGIRKDINNLLNMADTFVLSSAWEGFGLVIAEAMAAEKVVISTDCGGVKEVLGNEYFLVPPKCSEALAQKMFESIQLDTEERIKIGIDNRQRILKKYSLKAMVSNWLKIYTS</sequence>
<dbReference type="InterPro" id="IPR028098">
    <property type="entry name" value="Glyco_trans_4-like_N"/>
</dbReference>
<dbReference type="RefSeq" id="WP_111811533.1">
    <property type="nucleotide sequence ID" value="NZ_JAXOQV010000010.1"/>
</dbReference>
<dbReference type="AlphaFoldDB" id="A0A6B9D0T9"/>
<evidence type="ECO:0000259" key="1">
    <source>
        <dbReference type="Pfam" id="PF00534"/>
    </source>
</evidence>
<protein>
    <submittedName>
        <fullName evidence="3">Gtr105</fullName>
    </submittedName>
</protein>
<dbReference type="EMBL" id="MN148384">
    <property type="protein sequence ID" value="QGW59117.1"/>
    <property type="molecule type" value="Genomic_DNA"/>
</dbReference>
<feature type="domain" description="Glycosyltransferase subfamily 4-like N-terminal" evidence="2">
    <location>
        <begin position="12"/>
        <end position="167"/>
    </location>
</feature>
<feature type="domain" description="Glycosyl transferase family 1" evidence="1">
    <location>
        <begin position="176"/>
        <end position="334"/>
    </location>
</feature>
<dbReference type="GO" id="GO:0016757">
    <property type="term" value="F:glycosyltransferase activity"/>
    <property type="evidence" value="ECO:0007669"/>
    <property type="project" value="InterPro"/>
</dbReference>
<organism evidence="3">
    <name type="scientific">Acinetobacter baumannii</name>
    <dbReference type="NCBI Taxonomy" id="470"/>
    <lineage>
        <taxon>Bacteria</taxon>
        <taxon>Pseudomonadati</taxon>
        <taxon>Pseudomonadota</taxon>
        <taxon>Gammaproteobacteria</taxon>
        <taxon>Moraxellales</taxon>
        <taxon>Moraxellaceae</taxon>
        <taxon>Acinetobacter</taxon>
        <taxon>Acinetobacter calcoaceticus/baumannii complex</taxon>
    </lineage>
</organism>
<reference evidence="3" key="1">
    <citation type="submission" date="2019-07" db="EMBL/GenBank/DDBJ databases">
        <title>Sequence of the Acinetobacter baumannii KL51 capsule biosynthesis gene cluster.</title>
        <authorList>
            <person name="Kenyon J.J."/>
            <person name="Hall R.M."/>
            <person name="Holt K.E."/>
            <person name="Baker S."/>
        </authorList>
    </citation>
    <scope>NUCLEOTIDE SEQUENCE</scope>
</reference>
<dbReference type="Pfam" id="PF13439">
    <property type="entry name" value="Glyco_transf_4"/>
    <property type="match status" value="1"/>
</dbReference>
<dbReference type="Gene3D" id="3.40.50.2000">
    <property type="entry name" value="Glycogen Phosphorylase B"/>
    <property type="match status" value="2"/>
</dbReference>
<dbReference type="GO" id="GO:1901135">
    <property type="term" value="P:carbohydrate derivative metabolic process"/>
    <property type="evidence" value="ECO:0007669"/>
    <property type="project" value="UniProtKB-ARBA"/>
</dbReference>
<gene>
    <name evidence="3" type="primary">gtr105</name>
</gene>
<evidence type="ECO:0000259" key="2">
    <source>
        <dbReference type="Pfam" id="PF13439"/>
    </source>
</evidence>
<dbReference type="InterPro" id="IPR001296">
    <property type="entry name" value="Glyco_trans_1"/>
</dbReference>
<accession>A0A6B9D0T9</accession>
<evidence type="ECO:0000313" key="3">
    <source>
        <dbReference type="EMBL" id="QGW59117.1"/>
    </source>
</evidence>
<dbReference type="PANTHER" id="PTHR12526:SF630">
    <property type="entry name" value="GLYCOSYLTRANSFERASE"/>
    <property type="match status" value="1"/>
</dbReference>